<dbReference type="Proteomes" id="UP000268162">
    <property type="component" value="Unassembled WGS sequence"/>
</dbReference>
<proteinExistence type="predicted"/>
<protein>
    <submittedName>
        <fullName evidence="2">Uncharacterized protein</fullName>
    </submittedName>
</protein>
<accession>A0A4P9ZJS8</accession>
<reference evidence="3" key="1">
    <citation type="journal article" date="2018" name="Nat. Microbiol.">
        <title>Leveraging single-cell genomics to expand the fungal tree of life.</title>
        <authorList>
            <person name="Ahrendt S.R."/>
            <person name="Quandt C.A."/>
            <person name="Ciobanu D."/>
            <person name="Clum A."/>
            <person name="Salamov A."/>
            <person name="Andreopoulos B."/>
            <person name="Cheng J.F."/>
            <person name="Woyke T."/>
            <person name="Pelin A."/>
            <person name="Henrissat B."/>
            <person name="Reynolds N.K."/>
            <person name="Benny G.L."/>
            <person name="Smith M.E."/>
            <person name="James T.Y."/>
            <person name="Grigoriev I.V."/>
        </authorList>
    </citation>
    <scope>NUCLEOTIDE SEQUENCE [LARGE SCALE GENOMIC DNA]</scope>
    <source>
        <strain evidence="3">RSA 468</strain>
    </source>
</reference>
<keyword evidence="3" id="KW-1185">Reference proteome</keyword>
<organism evidence="2 3">
    <name type="scientific">Dimargaris cristalligena</name>
    <dbReference type="NCBI Taxonomy" id="215637"/>
    <lineage>
        <taxon>Eukaryota</taxon>
        <taxon>Fungi</taxon>
        <taxon>Fungi incertae sedis</taxon>
        <taxon>Zoopagomycota</taxon>
        <taxon>Kickxellomycotina</taxon>
        <taxon>Dimargaritomycetes</taxon>
        <taxon>Dimargaritales</taxon>
        <taxon>Dimargaritaceae</taxon>
        <taxon>Dimargaris</taxon>
    </lineage>
</organism>
<name>A0A4P9ZJS8_9FUNG</name>
<evidence type="ECO:0000313" key="3">
    <source>
        <dbReference type="Proteomes" id="UP000268162"/>
    </source>
</evidence>
<dbReference type="EMBL" id="ML003836">
    <property type="protein sequence ID" value="RKP33474.1"/>
    <property type="molecule type" value="Genomic_DNA"/>
</dbReference>
<dbReference type="AlphaFoldDB" id="A0A4P9ZJS8"/>
<evidence type="ECO:0000313" key="2">
    <source>
        <dbReference type="EMBL" id="RKP33474.1"/>
    </source>
</evidence>
<feature type="region of interest" description="Disordered" evidence="1">
    <location>
        <begin position="53"/>
        <end position="74"/>
    </location>
</feature>
<gene>
    <name evidence="2" type="ORF">BJ085DRAFT_40171</name>
</gene>
<sequence>MPAQSFTSLLSKANPAPALNTLGRRIKSVVTAHVFKPKKSVGAYADTLITSEEKPPTHAAPPSSATLPQTPVNLSPLTLSKRSIKAAMASHTSFRSDNQTLPSPTSTAIYTAPLYEEPTRESLICLCTVETRSVQVPYNPVTDGPCQELPAPVSAPTDTCPSTPIFGFNPAPTPIPEACPIYKMVSTTYIVDTDDVPLFFLTLLCPTRYNGKKTSQLIIKQWASRNPTKQPHSILTNSSNLDAL</sequence>
<evidence type="ECO:0000256" key="1">
    <source>
        <dbReference type="SAM" id="MobiDB-lite"/>
    </source>
</evidence>